<dbReference type="STRING" id="2903.R1FVN6"/>
<dbReference type="CDD" id="cd03223">
    <property type="entry name" value="ABCD_peroxisomal_ALDP"/>
    <property type="match status" value="1"/>
</dbReference>
<dbReference type="PANTHER" id="PTHR11384:SF59">
    <property type="entry name" value="LYSOSOMAL COBALAMIN TRANSPORTER ABCD4"/>
    <property type="match status" value="1"/>
</dbReference>
<dbReference type="Proteomes" id="UP000013827">
    <property type="component" value="Unassembled WGS sequence"/>
</dbReference>
<feature type="transmembrane region" description="Helical" evidence="8">
    <location>
        <begin position="114"/>
        <end position="133"/>
    </location>
</feature>
<dbReference type="EnsemblProtists" id="EOD37564">
    <property type="protein sequence ID" value="EOD37564"/>
    <property type="gene ID" value="EMIHUDRAFT_417682"/>
</dbReference>
<evidence type="ECO:0000256" key="8">
    <source>
        <dbReference type="SAM" id="Phobius"/>
    </source>
</evidence>
<dbReference type="SUPFAM" id="SSF90123">
    <property type="entry name" value="ABC transporter transmembrane region"/>
    <property type="match status" value="1"/>
</dbReference>
<dbReference type="PROSITE" id="PS50893">
    <property type="entry name" value="ABC_TRANSPORTER_2"/>
    <property type="match status" value="1"/>
</dbReference>
<dbReference type="Gene3D" id="1.20.1560.10">
    <property type="entry name" value="ABC transporter type 1, transmembrane domain"/>
    <property type="match status" value="1"/>
</dbReference>
<dbReference type="eggNOG" id="KOG0060">
    <property type="taxonomic scope" value="Eukaryota"/>
</dbReference>
<feature type="domain" description="ABC transporter" evidence="9">
    <location>
        <begin position="317"/>
        <end position="534"/>
    </location>
</feature>
<dbReference type="PROSITE" id="PS50929">
    <property type="entry name" value="ABC_TM1F"/>
    <property type="match status" value="1"/>
</dbReference>
<dbReference type="GO" id="GO:0005524">
    <property type="term" value="F:ATP binding"/>
    <property type="evidence" value="ECO:0007669"/>
    <property type="project" value="UniProtKB-KW"/>
</dbReference>
<evidence type="ECO:0000256" key="1">
    <source>
        <dbReference type="ARBA" id="ARBA00008575"/>
    </source>
</evidence>
<dbReference type="GeneID" id="17282834"/>
<dbReference type="GO" id="GO:0140359">
    <property type="term" value="F:ABC-type transporter activity"/>
    <property type="evidence" value="ECO:0007669"/>
    <property type="project" value="InterPro"/>
</dbReference>
<dbReference type="InterPro" id="IPR003593">
    <property type="entry name" value="AAA+_ATPase"/>
</dbReference>
<reference evidence="11" key="2">
    <citation type="submission" date="2024-10" db="UniProtKB">
        <authorList>
            <consortium name="EnsemblProtists"/>
        </authorList>
    </citation>
    <scope>IDENTIFICATION</scope>
</reference>
<dbReference type="InterPro" id="IPR027417">
    <property type="entry name" value="P-loop_NTPase"/>
</dbReference>
<evidence type="ECO:0000313" key="11">
    <source>
        <dbReference type="EnsemblProtists" id="EOD37564"/>
    </source>
</evidence>
<sequence length="540" mass="59103">MLLLVLINSGISVIFSYVGRDFYSALSAKDQALFLEKTSNYAVGLAVATPLTVLYKFQRQRLALNWREWMTTELSRQYCTDKAYYKLEIDPEIDNPDQRLTEDVQAFTKVSLDFFITLMTAAIDLVSFSGILYSIYPNLFYAIFVYAGVGTLAAVRLGQGPFGHSAHGCRRVQANLRYSLVRLRENAESIAFYRGEAQEEEEVVSRLGGAVENKRTQRNLEFFTVGYSYLIQILPVLVVSPLYFAGSVELGVITHAHLCFSFSGRLLPFLGLSSFSAGLGRLATFVDRMEAYQGPSSSSSSPATFQLAEAAASAEAAALSEIARGVGSRRLFSNVSVDVQPGRHLLVMGNSGTGKSSPAVHRRAVAGLWDRGSGDIARPHTADTMFLPQRPYCTLGSLRQQLVYARTVDEWRAVQLDRLAERGVEGLDAVRDWGDELSLGEQQRLAFARVLVSKPRLAILDEATSALDLNNEAIMYKALAAVPGITYVSVGHRPSLLSFHASRLRLLGAGHSPCFEVEDLAEEPAEEAAAAGASGLAARR</sequence>
<dbReference type="Gene3D" id="3.40.50.300">
    <property type="entry name" value="P-loop containing nucleotide triphosphate hydrolases"/>
    <property type="match status" value="1"/>
</dbReference>
<evidence type="ECO:0000256" key="3">
    <source>
        <dbReference type="ARBA" id="ARBA00022692"/>
    </source>
</evidence>
<feature type="domain" description="ABC transmembrane type-1" evidence="10">
    <location>
        <begin position="1"/>
        <end position="239"/>
    </location>
</feature>
<keyword evidence="2" id="KW-0813">Transport</keyword>
<evidence type="ECO:0000256" key="6">
    <source>
        <dbReference type="ARBA" id="ARBA00022989"/>
    </source>
</evidence>
<organism evidence="11 12">
    <name type="scientific">Emiliania huxleyi (strain CCMP1516)</name>
    <dbReference type="NCBI Taxonomy" id="280463"/>
    <lineage>
        <taxon>Eukaryota</taxon>
        <taxon>Haptista</taxon>
        <taxon>Haptophyta</taxon>
        <taxon>Prymnesiophyceae</taxon>
        <taxon>Isochrysidales</taxon>
        <taxon>Noelaerhabdaceae</taxon>
        <taxon>Emiliania</taxon>
    </lineage>
</organism>
<feature type="transmembrane region" description="Helical" evidence="8">
    <location>
        <begin position="139"/>
        <end position="157"/>
    </location>
</feature>
<feature type="transmembrane region" description="Helical" evidence="8">
    <location>
        <begin position="222"/>
        <end position="246"/>
    </location>
</feature>
<proteinExistence type="inferred from homology"/>
<dbReference type="AlphaFoldDB" id="A0A0D3KP79"/>
<feature type="transmembrane region" description="Helical" evidence="8">
    <location>
        <begin position="40"/>
        <end position="57"/>
    </location>
</feature>
<dbReference type="GO" id="GO:0016887">
    <property type="term" value="F:ATP hydrolysis activity"/>
    <property type="evidence" value="ECO:0007669"/>
    <property type="project" value="InterPro"/>
</dbReference>
<keyword evidence="7 8" id="KW-0472">Membrane</keyword>
<protein>
    <recommendedName>
        <fullName evidence="13">ABC transporter</fullName>
    </recommendedName>
</protein>
<evidence type="ECO:0000313" key="12">
    <source>
        <dbReference type="Proteomes" id="UP000013827"/>
    </source>
</evidence>
<keyword evidence="4" id="KW-0547">Nucleotide-binding</keyword>
<dbReference type="PANTHER" id="PTHR11384">
    <property type="entry name" value="ATP-BINDING CASSETTE, SUB-FAMILY D MEMBER"/>
    <property type="match status" value="1"/>
</dbReference>
<dbReference type="InterPro" id="IPR036640">
    <property type="entry name" value="ABC1_TM_sf"/>
</dbReference>
<dbReference type="HOGENOM" id="CLU_007587_6_0_1"/>
<comment type="similarity">
    <text evidence="1">Belongs to the ABC transporter superfamily. ABCD family. Peroxisomal fatty acyl CoA transporter (TC 3.A.1.203) subfamily.</text>
</comment>
<reference evidence="12" key="1">
    <citation type="journal article" date="2013" name="Nature">
        <title>Pan genome of the phytoplankton Emiliania underpins its global distribution.</title>
        <authorList>
            <person name="Read B.A."/>
            <person name="Kegel J."/>
            <person name="Klute M.J."/>
            <person name="Kuo A."/>
            <person name="Lefebvre S.C."/>
            <person name="Maumus F."/>
            <person name="Mayer C."/>
            <person name="Miller J."/>
            <person name="Monier A."/>
            <person name="Salamov A."/>
            <person name="Young J."/>
            <person name="Aguilar M."/>
            <person name="Claverie J.M."/>
            <person name="Frickenhaus S."/>
            <person name="Gonzalez K."/>
            <person name="Herman E.K."/>
            <person name="Lin Y.C."/>
            <person name="Napier J."/>
            <person name="Ogata H."/>
            <person name="Sarno A.F."/>
            <person name="Shmutz J."/>
            <person name="Schroeder D."/>
            <person name="de Vargas C."/>
            <person name="Verret F."/>
            <person name="von Dassow P."/>
            <person name="Valentin K."/>
            <person name="Van de Peer Y."/>
            <person name="Wheeler G."/>
            <person name="Dacks J.B."/>
            <person name="Delwiche C.F."/>
            <person name="Dyhrman S.T."/>
            <person name="Glockner G."/>
            <person name="John U."/>
            <person name="Richards T."/>
            <person name="Worden A.Z."/>
            <person name="Zhang X."/>
            <person name="Grigoriev I.V."/>
            <person name="Allen A.E."/>
            <person name="Bidle K."/>
            <person name="Borodovsky M."/>
            <person name="Bowler C."/>
            <person name="Brownlee C."/>
            <person name="Cock J.M."/>
            <person name="Elias M."/>
            <person name="Gladyshev V.N."/>
            <person name="Groth M."/>
            <person name="Guda C."/>
            <person name="Hadaegh A."/>
            <person name="Iglesias-Rodriguez M.D."/>
            <person name="Jenkins J."/>
            <person name="Jones B.M."/>
            <person name="Lawson T."/>
            <person name="Leese F."/>
            <person name="Lindquist E."/>
            <person name="Lobanov A."/>
            <person name="Lomsadze A."/>
            <person name="Malik S.B."/>
            <person name="Marsh M.E."/>
            <person name="Mackinder L."/>
            <person name="Mock T."/>
            <person name="Mueller-Roeber B."/>
            <person name="Pagarete A."/>
            <person name="Parker M."/>
            <person name="Probert I."/>
            <person name="Quesneville H."/>
            <person name="Raines C."/>
            <person name="Rensing S.A."/>
            <person name="Riano-Pachon D.M."/>
            <person name="Richier S."/>
            <person name="Rokitta S."/>
            <person name="Shiraiwa Y."/>
            <person name="Soanes D.M."/>
            <person name="van der Giezen M."/>
            <person name="Wahlund T.M."/>
            <person name="Williams B."/>
            <person name="Wilson W."/>
            <person name="Wolfe G."/>
            <person name="Wurch L.L."/>
        </authorList>
    </citation>
    <scope>NUCLEOTIDE SEQUENCE</scope>
</reference>
<dbReference type="KEGG" id="ehx:EMIHUDRAFT_417682"/>
<evidence type="ECO:0000259" key="9">
    <source>
        <dbReference type="PROSITE" id="PS50893"/>
    </source>
</evidence>
<dbReference type="Pfam" id="PF00005">
    <property type="entry name" value="ABC_tran"/>
    <property type="match status" value="1"/>
</dbReference>
<accession>A0A0D3KP79</accession>
<evidence type="ECO:0000259" key="10">
    <source>
        <dbReference type="PROSITE" id="PS50929"/>
    </source>
</evidence>
<dbReference type="GO" id="GO:0016020">
    <property type="term" value="C:membrane"/>
    <property type="evidence" value="ECO:0007669"/>
    <property type="project" value="InterPro"/>
</dbReference>
<evidence type="ECO:0000256" key="2">
    <source>
        <dbReference type="ARBA" id="ARBA00022448"/>
    </source>
</evidence>
<dbReference type="InterPro" id="IPR003439">
    <property type="entry name" value="ABC_transporter-like_ATP-bd"/>
</dbReference>
<dbReference type="SUPFAM" id="SSF52540">
    <property type="entry name" value="P-loop containing nucleoside triphosphate hydrolases"/>
    <property type="match status" value="1"/>
</dbReference>
<keyword evidence="12" id="KW-1185">Reference proteome</keyword>
<evidence type="ECO:0000256" key="4">
    <source>
        <dbReference type="ARBA" id="ARBA00022741"/>
    </source>
</evidence>
<evidence type="ECO:0000256" key="5">
    <source>
        <dbReference type="ARBA" id="ARBA00022840"/>
    </source>
</evidence>
<evidence type="ECO:0000256" key="7">
    <source>
        <dbReference type="ARBA" id="ARBA00023136"/>
    </source>
</evidence>
<dbReference type="InterPro" id="IPR017871">
    <property type="entry name" value="ABC_transporter-like_CS"/>
</dbReference>
<dbReference type="InterPro" id="IPR050835">
    <property type="entry name" value="ABC_transporter_sub-D"/>
</dbReference>
<keyword evidence="3 8" id="KW-0812">Transmembrane</keyword>
<keyword evidence="5" id="KW-0067">ATP-binding</keyword>
<dbReference type="RefSeq" id="XP_005789993.1">
    <property type="nucleotide sequence ID" value="XM_005789936.1"/>
</dbReference>
<dbReference type="InterPro" id="IPR011527">
    <property type="entry name" value="ABC1_TM_dom"/>
</dbReference>
<evidence type="ECO:0008006" key="13">
    <source>
        <dbReference type="Google" id="ProtNLM"/>
    </source>
</evidence>
<keyword evidence="6 8" id="KW-1133">Transmembrane helix</keyword>
<dbReference type="PROSITE" id="PS00211">
    <property type="entry name" value="ABC_TRANSPORTER_1"/>
    <property type="match status" value="1"/>
</dbReference>
<dbReference type="SMART" id="SM00382">
    <property type="entry name" value="AAA"/>
    <property type="match status" value="1"/>
</dbReference>
<dbReference type="Pfam" id="PF06472">
    <property type="entry name" value="ABC_membrane_2"/>
    <property type="match status" value="1"/>
</dbReference>
<name>A0A0D3KP79_EMIH1</name>
<dbReference type="PaxDb" id="2903-EOD37564"/>